<feature type="domain" description="Core-binding (CB)" evidence="8">
    <location>
        <begin position="4"/>
        <end position="96"/>
    </location>
</feature>
<dbReference type="GO" id="GO:0015074">
    <property type="term" value="P:DNA integration"/>
    <property type="evidence" value="ECO:0007669"/>
    <property type="project" value="UniProtKB-KW"/>
</dbReference>
<evidence type="ECO:0000313" key="9">
    <source>
        <dbReference type="EMBL" id="PIR94465.1"/>
    </source>
</evidence>
<dbReference type="InterPro" id="IPR004107">
    <property type="entry name" value="Integrase_SAM-like_N"/>
</dbReference>
<dbReference type="InterPro" id="IPR011010">
    <property type="entry name" value="DNA_brk_join_enz"/>
</dbReference>
<evidence type="ECO:0000259" key="7">
    <source>
        <dbReference type="PROSITE" id="PS51898"/>
    </source>
</evidence>
<evidence type="ECO:0008006" key="11">
    <source>
        <dbReference type="Google" id="ProtNLM"/>
    </source>
</evidence>
<organism evidence="9 10">
    <name type="scientific">Candidatus Falkowbacteria bacterium CG10_big_fil_rev_8_21_14_0_10_39_11</name>
    <dbReference type="NCBI Taxonomy" id="1974565"/>
    <lineage>
        <taxon>Bacteria</taxon>
        <taxon>Candidatus Falkowiibacteriota</taxon>
    </lineage>
</organism>
<protein>
    <recommendedName>
        <fullName evidence="11">Tyrosine recombinase XerC</fullName>
    </recommendedName>
</protein>
<keyword evidence="2" id="KW-0229">DNA integration</keyword>
<evidence type="ECO:0000256" key="2">
    <source>
        <dbReference type="ARBA" id="ARBA00022908"/>
    </source>
</evidence>
<comment type="caution">
    <text evidence="9">The sequence shown here is derived from an EMBL/GenBank/DDBJ whole genome shotgun (WGS) entry which is preliminary data.</text>
</comment>
<dbReference type="PROSITE" id="PS51898">
    <property type="entry name" value="TYR_RECOMBINASE"/>
    <property type="match status" value="1"/>
</dbReference>
<evidence type="ECO:0000256" key="3">
    <source>
        <dbReference type="ARBA" id="ARBA00023125"/>
    </source>
</evidence>
<dbReference type="InterPro" id="IPR044068">
    <property type="entry name" value="CB"/>
</dbReference>
<evidence type="ECO:0000259" key="8">
    <source>
        <dbReference type="PROSITE" id="PS51900"/>
    </source>
</evidence>
<gene>
    <name evidence="9" type="ORF">COT97_01255</name>
</gene>
<dbReference type="CDD" id="cd00798">
    <property type="entry name" value="INT_XerDC_C"/>
    <property type="match status" value="1"/>
</dbReference>
<dbReference type="Gene3D" id="1.10.150.130">
    <property type="match status" value="1"/>
</dbReference>
<name>A0A2H0V5W8_9BACT</name>
<sequence>MGRTKIENQITNFLEDLEVTKGRTSRTIRNYDFYLRRFASWLKEQKVNSPDKLNLELIRKYRLWLNRLRDNKKEILQKSTQNYHLIAIRSFLKYLAKHDIESLVPEKVELARLPERQVAFLEGSDLDSILEAPLKTDTKKVIKFRDKAILELFFSTGMRVSELAGLQRDINLKKDELSIRGKGGKIRVVFISKQARYWITEYLKLRKDKNPFLFIGHDKAAEARDKEVIEAKDYIGLTPRSIERTVQKYAKIIGINKKVTPHTLRHSFATDLLMNGADIRSVQSMLGHSSINTTQIYTHITDQQLRDVHSAFHGTRRDSKPKKNTKKKKR</sequence>
<dbReference type="PANTHER" id="PTHR30349">
    <property type="entry name" value="PHAGE INTEGRASE-RELATED"/>
    <property type="match status" value="1"/>
</dbReference>
<dbReference type="SUPFAM" id="SSF56349">
    <property type="entry name" value="DNA breaking-rejoining enzymes"/>
    <property type="match status" value="1"/>
</dbReference>
<dbReference type="InterPro" id="IPR010998">
    <property type="entry name" value="Integrase_recombinase_N"/>
</dbReference>
<dbReference type="AlphaFoldDB" id="A0A2H0V5W8"/>
<dbReference type="SUPFAM" id="SSF47823">
    <property type="entry name" value="lambda integrase-like, N-terminal domain"/>
    <property type="match status" value="1"/>
</dbReference>
<feature type="domain" description="Tyr recombinase" evidence="7">
    <location>
        <begin position="116"/>
        <end position="310"/>
    </location>
</feature>
<feature type="region of interest" description="Disordered" evidence="6">
    <location>
        <begin position="310"/>
        <end position="330"/>
    </location>
</feature>
<keyword evidence="3 5" id="KW-0238">DNA-binding</keyword>
<dbReference type="Pfam" id="PF02899">
    <property type="entry name" value="Phage_int_SAM_1"/>
    <property type="match status" value="1"/>
</dbReference>
<dbReference type="EMBL" id="PFAP01000005">
    <property type="protein sequence ID" value="PIR94465.1"/>
    <property type="molecule type" value="Genomic_DNA"/>
</dbReference>
<keyword evidence="4" id="KW-0233">DNA recombination</keyword>
<dbReference type="GO" id="GO:0006310">
    <property type="term" value="P:DNA recombination"/>
    <property type="evidence" value="ECO:0007669"/>
    <property type="project" value="UniProtKB-KW"/>
</dbReference>
<evidence type="ECO:0000256" key="4">
    <source>
        <dbReference type="ARBA" id="ARBA00023172"/>
    </source>
</evidence>
<evidence type="ECO:0000256" key="1">
    <source>
        <dbReference type="ARBA" id="ARBA00008857"/>
    </source>
</evidence>
<evidence type="ECO:0000313" key="10">
    <source>
        <dbReference type="Proteomes" id="UP000229901"/>
    </source>
</evidence>
<dbReference type="InterPro" id="IPR002104">
    <property type="entry name" value="Integrase_catalytic"/>
</dbReference>
<feature type="compositionally biased region" description="Basic residues" evidence="6">
    <location>
        <begin position="319"/>
        <end position="330"/>
    </location>
</feature>
<dbReference type="InterPro" id="IPR013762">
    <property type="entry name" value="Integrase-like_cat_sf"/>
</dbReference>
<dbReference type="PROSITE" id="PS51900">
    <property type="entry name" value="CB"/>
    <property type="match status" value="1"/>
</dbReference>
<evidence type="ECO:0000256" key="5">
    <source>
        <dbReference type="PROSITE-ProRule" id="PRU01248"/>
    </source>
</evidence>
<proteinExistence type="inferred from homology"/>
<dbReference type="PANTHER" id="PTHR30349:SF41">
    <property type="entry name" value="INTEGRASE_RECOMBINASE PROTEIN MJ0367-RELATED"/>
    <property type="match status" value="1"/>
</dbReference>
<evidence type="ECO:0000256" key="6">
    <source>
        <dbReference type="SAM" id="MobiDB-lite"/>
    </source>
</evidence>
<dbReference type="InterPro" id="IPR050090">
    <property type="entry name" value="Tyrosine_recombinase_XerCD"/>
</dbReference>
<reference evidence="10" key="1">
    <citation type="submission" date="2017-09" db="EMBL/GenBank/DDBJ databases">
        <title>Depth-based differentiation of microbial function through sediment-hosted aquifers and enrichment of novel symbionts in the deep terrestrial subsurface.</title>
        <authorList>
            <person name="Probst A.J."/>
            <person name="Ladd B."/>
            <person name="Jarett J.K."/>
            <person name="Geller-Mcgrath D.E."/>
            <person name="Sieber C.M.K."/>
            <person name="Emerson J.B."/>
            <person name="Anantharaman K."/>
            <person name="Thomas B.C."/>
            <person name="Malmstrom R."/>
            <person name="Stieglmeier M."/>
            <person name="Klingl A."/>
            <person name="Woyke T."/>
            <person name="Ryan C.M."/>
            <person name="Banfield J.F."/>
        </authorList>
    </citation>
    <scope>NUCLEOTIDE SEQUENCE [LARGE SCALE GENOMIC DNA]</scope>
</reference>
<dbReference type="Proteomes" id="UP000229901">
    <property type="component" value="Unassembled WGS sequence"/>
</dbReference>
<accession>A0A2H0V5W8</accession>
<dbReference type="Pfam" id="PF00589">
    <property type="entry name" value="Phage_integrase"/>
    <property type="match status" value="1"/>
</dbReference>
<comment type="similarity">
    <text evidence="1">Belongs to the 'phage' integrase family.</text>
</comment>
<dbReference type="GO" id="GO:0003677">
    <property type="term" value="F:DNA binding"/>
    <property type="evidence" value="ECO:0007669"/>
    <property type="project" value="UniProtKB-UniRule"/>
</dbReference>
<dbReference type="Gene3D" id="1.10.443.10">
    <property type="entry name" value="Intergrase catalytic core"/>
    <property type="match status" value="1"/>
</dbReference>